<evidence type="ECO:0000313" key="1">
    <source>
        <dbReference type="EMBL" id="KAL0577927.1"/>
    </source>
</evidence>
<dbReference type="Proteomes" id="UP001465976">
    <property type="component" value="Unassembled WGS sequence"/>
</dbReference>
<dbReference type="Gene3D" id="3.80.10.10">
    <property type="entry name" value="Ribonuclease Inhibitor"/>
    <property type="match status" value="1"/>
</dbReference>
<reference evidence="1 2" key="1">
    <citation type="submission" date="2024-02" db="EMBL/GenBank/DDBJ databases">
        <title>A draft genome for the cacao thread blight pathogen Marasmius crinis-equi.</title>
        <authorList>
            <person name="Cohen S.P."/>
            <person name="Baruah I.K."/>
            <person name="Amoako-Attah I."/>
            <person name="Bukari Y."/>
            <person name="Meinhardt L.W."/>
            <person name="Bailey B.A."/>
        </authorList>
    </citation>
    <scope>NUCLEOTIDE SEQUENCE [LARGE SCALE GENOMIC DNA]</scope>
    <source>
        <strain evidence="1 2">GH-76</strain>
    </source>
</reference>
<gene>
    <name evidence="1" type="ORF">V5O48_004066</name>
</gene>
<evidence type="ECO:0008006" key="3">
    <source>
        <dbReference type="Google" id="ProtNLM"/>
    </source>
</evidence>
<dbReference type="SUPFAM" id="SSF52047">
    <property type="entry name" value="RNI-like"/>
    <property type="match status" value="1"/>
</dbReference>
<evidence type="ECO:0000313" key="2">
    <source>
        <dbReference type="Proteomes" id="UP001465976"/>
    </source>
</evidence>
<sequence>MVDLAEQDRIFLKAAHQTSRITRLDLFSESLDIANLFNAAWSKMNTAAPLLRTIRIHCLPGIEGSVFTELPDTFLAGNAPRLTKLILSGCSISWKSPLLENLTILTVRYPPVKSKPTVQTVFGALQSLSSSLIALELRHCVTPVSPFHLPSHTGLVFCRLRRMVLSVESLPCLSLLRSMSFPDTTAIHLVCYHPPQNFPVQQLFAYVSHFLAPGTIGSNHPRVVRGLALIEKYGLSILARNTDNSDLRPEVSDVSEDFPDGKLPHLQLDIRVQHLSRDDTIRSLLGLVPLSHLENLRIGCASPFPPISLSHALEKSGFLKSVYLQDHVSHNSLELVLWRTALYPSLERLTFVGVNFQIDSQSNLLLALVEGLKRRARDGCPLKRVELTECTGLDAIQLDEIRSGIMQGGVITSLNC</sequence>
<dbReference type="InterPro" id="IPR032675">
    <property type="entry name" value="LRR_dom_sf"/>
</dbReference>
<keyword evidence="2" id="KW-1185">Reference proteome</keyword>
<accession>A0ABR3FR43</accession>
<name>A0ABR3FR43_9AGAR</name>
<organism evidence="1 2">
    <name type="scientific">Marasmius crinis-equi</name>
    <dbReference type="NCBI Taxonomy" id="585013"/>
    <lineage>
        <taxon>Eukaryota</taxon>
        <taxon>Fungi</taxon>
        <taxon>Dikarya</taxon>
        <taxon>Basidiomycota</taxon>
        <taxon>Agaricomycotina</taxon>
        <taxon>Agaricomycetes</taxon>
        <taxon>Agaricomycetidae</taxon>
        <taxon>Agaricales</taxon>
        <taxon>Marasmiineae</taxon>
        <taxon>Marasmiaceae</taxon>
        <taxon>Marasmius</taxon>
    </lineage>
</organism>
<protein>
    <recommendedName>
        <fullName evidence="3">F-box domain-containing protein</fullName>
    </recommendedName>
</protein>
<dbReference type="EMBL" id="JBAHYK010000129">
    <property type="protein sequence ID" value="KAL0577927.1"/>
    <property type="molecule type" value="Genomic_DNA"/>
</dbReference>
<comment type="caution">
    <text evidence="1">The sequence shown here is derived from an EMBL/GenBank/DDBJ whole genome shotgun (WGS) entry which is preliminary data.</text>
</comment>
<proteinExistence type="predicted"/>